<protein>
    <recommendedName>
        <fullName evidence="3">TraD/TraG TraM recognition site domain-containing protein</fullName>
    </recommendedName>
</protein>
<evidence type="ECO:0000313" key="2">
    <source>
        <dbReference type="Proteomes" id="UP001229244"/>
    </source>
</evidence>
<sequence>MEHVFGGQGKTNYLLHKALADIEQGAGVLFFDPVGSAADALLSRIPKHRTQDCLVVDPTDVEHPVGWNVLHNAENKPLLAAILSQTIKAIWNYDRVATPVLDRMTYNTIAALLEYPDATLLMIEPMLTDRAFRDRVLEHVRDPVLGEKWSYWSGLKDKDWQQLISSTENKAGEFSEDPRIRNIIGQRSTFDLKRMMFDRKIVLLRLPQGQLGNKTAMFGSLFLAHVQAIAYSRSVPIPFGIYIDDAYHFDTPVLRQLVSAGRRYGLSVTAANQYLAQLSQELRSSLIGNADRRVMFRTGIEDSDYLHRTIPENNTLPKMHELPLYQAMVFDGDLRRERVPLFTPGRHTRVRKVVEQSRRVYSSKRKAVEQHIAASLGGLHAGEH</sequence>
<dbReference type="AlphaFoldDB" id="A0AAE4ATS3"/>
<gene>
    <name evidence="1" type="ORF">J2S73_002879</name>
</gene>
<name>A0AAE4ATS3_9HYPH</name>
<keyword evidence="2" id="KW-1185">Reference proteome</keyword>
<dbReference type="SUPFAM" id="SSF52540">
    <property type="entry name" value="P-loop containing nucleoside triphosphate hydrolases"/>
    <property type="match status" value="1"/>
</dbReference>
<evidence type="ECO:0000313" key="1">
    <source>
        <dbReference type="EMBL" id="MDQ0316422.1"/>
    </source>
</evidence>
<organism evidence="1 2">
    <name type="scientific">Amorphus orientalis</name>
    <dbReference type="NCBI Taxonomy" id="649198"/>
    <lineage>
        <taxon>Bacteria</taxon>
        <taxon>Pseudomonadati</taxon>
        <taxon>Pseudomonadota</taxon>
        <taxon>Alphaproteobacteria</taxon>
        <taxon>Hyphomicrobiales</taxon>
        <taxon>Amorphaceae</taxon>
        <taxon>Amorphus</taxon>
    </lineage>
</organism>
<accession>A0AAE4ATS3</accession>
<comment type="caution">
    <text evidence="1">The sequence shown here is derived from an EMBL/GenBank/DDBJ whole genome shotgun (WGS) entry which is preliminary data.</text>
</comment>
<dbReference type="Gene3D" id="3.40.50.300">
    <property type="entry name" value="P-loop containing nucleotide triphosphate hydrolases"/>
    <property type="match status" value="1"/>
</dbReference>
<dbReference type="EMBL" id="JAUSUL010000002">
    <property type="protein sequence ID" value="MDQ0316422.1"/>
    <property type="molecule type" value="Genomic_DNA"/>
</dbReference>
<dbReference type="RefSeq" id="WP_306886243.1">
    <property type="nucleotide sequence ID" value="NZ_JAUSUL010000002.1"/>
</dbReference>
<dbReference type="InterPro" id="IPR027417">
    <property type="entry name" value="P-loop_NTPase"/>
</dbReference>
<proteinExistence type="predicted"/>
<evidence type="ECO:0008006" key="3">
    <source>
        <dbReference type="Google" id="ProtNLM"/>
    </source>
</evidence>
<reference evidence="1" key="1">
    <citation type="submission" date="2023-07" db="EMBL/GenBank/DDBJ databases">
        <title>Genomic Encyclopedia of Type Strains, Phase IV (KMG-IV): sequencing the most valuable type-strain genomes for metagenomic binning, comparative biology and taxonomic classification.</title>
        <authorList>
            <person name="Goeker M."/>
        </authorList>
    </citation>
    <scope>NUCLEOTIDE SEQUENCE</scope>
    <source>
        <strain evidence="1">DSM 21202</strain>
    </source>
</reference>
<dbReference type="Proteomes" id="UP001229244">
    <property type="component" value="Unassembled WGS sequence"/>
</dbReference>